<evidence type="ECO:0000259" key="2">
    <source>
        <dbReference type="Pfam" id="PF09851"/>
    </source>
</evidence>
<keyword evidence="1" id="KW-0472">Membrane</keyword>
<proteinExistence type="predicted"/>
<dbReference type="OrthoDB" id="5421551at2"/>
<keyword evidence="1" id="KW-0812">Transmembrane</keyword>
<feature type="transmembrane region" description="Helical" evidence="1">
    <location>
        <begin position="46"/>
        <end position="66"/>
    </location>
</feature>
<dbReference type="InterPro" id="IPR018649">
    <property type="entry name" value="SHOCT"/>
</dbReference>
<keyword evidence="1" id="KW-1133">Transmembrane helix</keyword>
<dbReference type="Proteomes" id="UP000308271">
    <property type="component" value="Unassembled WGS sequence"/>
</dbReference>
<feature type="transmembrane region" description="Helical" evidence="1">
    <location>
        <begin position="7"/>
        <end position="26"/>
    </location>
</feature>
<reference evidence="3 4" key="1">
    <citation type="submission" date="2019-05" db="EMBL/GenBank/DDBJ databases">
        <title>Draft Whole-Genome sequence of the green sulfur bacterium Chlorobaculum thiosulfatiphilum DSM 249.</title>
        <authorList>
            <person name="Meyer T.E."/>
            <person name="Kyndt J.A."/>
        </authorList>
    </citation>
    <scope>NUCLEOTIDE SEQUENCE [LARGE SCALE GENOMIC DNA]</scope>
    <source>
        <strain evidence="3 4">DSM 249</strain>
    </source>
</reference>
<evidence type="ECO:0000256" key="1">
    <source>
        <dbReference type="SAM" id="Phobius"/>
    </source>
</evidence>
<feature type="domain" description="SHOCT" evidence="2">
    <location>
        <begin position="83"/>
        <end position="108"/>
    </location>
</feature>
<organism evidence="3 4">
    <name type="scientific">Chlorobaculum thiosulfatiphilum</name>
    <name type="common">Chlorobium limicola f.sp. thiosulfatophilum</name>
    <dbReference type="NCBI Taxonomy" id="115852"/>
    <lineage>
        <taxon>Bacteria</taxon>
        <taxon>Pseudomonadati</taxon>
        <taxon>Chlorobiota</taxon>
        <taxon>Chlorobiia</taxon>
        <taxon>Chlorobiales</taxon>
        <taxon>Chlorobiaceae</taxon>
        <taxon>Chlorobaculum</taxon>
    </lineage>
</organism>
<protein>
    <recommendedName>
        <fullName evidence="2">SHOCT domain-containing protein</fullName>
    </recommendedName>
</protein>
<gene>
    <name evidence="3" type="ORF">FGF66_07410</name>
</gene>
<dbReference type="AlphaFoldDB" id="A0A5C4S6E8"/>
<accession>A0A5C4S6E8</accession>
<dbReference type="Pfam" id="PF09851">
    <property type="entry name" value="SHOCT"/>
    <property type="match status" value="1"/>
</dbReference>
<evidence type="ECO:0000313" key="3">
    <source>
        <dbReference type="EMBL" id="TNJ38802.1"/>
    </source>
</evidence>
<keyword evidence="4" id="KW-1185">Reference proteome</keyword>
<dbReference type="EMBL" id="VDCH01000013">
    <property type="protein sequence ID" value="TNJ38802.1"/>
    <property type="molecule type" value="Genomic_DNA"/>
</dbReference>
<evidence type="ECO:0000313" key="4">
    <source>
        <dbReference type="Proteomes" id="UP000308271"/>
    </source>
</evidence>
<sequence length="109" mass="11979">MGRADRIQGFIVVGGGAVRVVSMAWLYYNNWGLGGAWGAGGVCPMLWAAVLVLLVIIIFLVVVLINRGVLAGKARRELASSPAMQILDERYAKGEIDKQQYEQMKEDIR</sequence>
<name>A0A5C4S6E8_CHLTI</name>
<comment type="caution">
    <text evidence="3">The sequence shown here is derived from an EMBL/GenBank/DDBJ whole genome shotgun (WGS) entry which is preliminary data.</text>
</comment>